<keyword evidence="2" id="KW-1185">Reference proteome</keyword>
<dbReference type="Proteomes" id="UP001589733">
    <property type="component" value="Unassembled WGS sequence"/>
</dbReference>
<name>A0ABV6AYN5_9DEIO</name>
<dbReference type="EMBL" id="JBHLYR010000032">
    <property type="protein sequence ID" value="MFB9992612.1"/>
    <property type="molecule type" value="Genomic_DNA"/>
</dbReference>
<proteinExistence type="predicted"/>
<sequence length="211" mass="21251">MTEADPLAPAKNITREAEAATEGPVVAIPVYAGVSELELGIMVAVCRLCGGEGATRTLHRSRVSILTAGGLVSTPHVMYAALPEPAALLIPGGPGAAKAARDPLLRGFLAAHAHLPTGASGSGLLLSGEAGTLKDRILGGPADLTDLLWGFSPADVRPGEVVTDAHLTTTPGGFPAIHAALAVAGAVWGEAAAQEAAERLGWTPLEGLRGQ</sequence>
<reference evidence="1 2" key="1">
    <citation type="submission" date="2024-09" db="EMBL/GenBank/DDBJ databases">
        <authorList>
            <person name="Sun Q."/>
            <person name="Mori K."/>
        </authorList>
    </citation>
    <scope>NUCLEOTIDE SEQUENCE [LARGE SCALE GENOMIC DNA]</scope>
    <source>
        <strain evidence="1 2">JCM 13503</strain>
    </source>
</reference>
<accession>A0ABV6AYN5</accession>
<dbReference type="RefSeq" id="WP_380009844.1">
    <property type="nucleotide sequence ID" value="NZ_JBHLYR010000032.1"/>
</dbReference>
<evidence type="ECO:0000313" key="2">
    <source>
        <dbReference type="Proteomes" id="UP001589733"/>
    </source>
</evidence>
<organism evidence="1 2">
    <name type="scientific">Deinococcus oregonensis</name>
    <dbReference type="NCBI Taxonomy" id="1805970"/>
    <lineage>
        <taxon>Bacteria</taxon>
        <taxon>Thermotogati</taxon>
        <taxon>Deinococcota</taxon>
        <taxon>Deinococci</taxon>
        <taxon>Deinococcales</taxon>
        <taxon>Deinococcaceae</taxon>
        <taxon>Deinococcus</taxon>
    </lineage>
</organism>
<dbReference type="Gene3D" id="3.40.50.880">
    <property type="match status" value="1"/>
</dbReference>
<gene>
    <name evidence="1" type="ORF">ACFFLM_11600</name>
</gene>
<dbReference type="SUPFAM" id="SSF52317">
    <property type="entry name" value="Class I glutamine amidotransferase-like"/>
    <property type="match status" value="1"/>
</dbReference>
<comment type="caution">
    <text evidence="1">The sequence shown here is derived from an EMBL/GenBank/DDBJ whole genome shotgun (WGS) entry which is preliminary data.</text>
</comment>
<protein>
    <submittedName>
        <fullName evidence="1">Transcriptional regulator</fullName>
    </submittedName>
</protein>
<evidence type="ECO:0000313" key="1">
    <source>
        <dbReference type="EMBL" id="MFB9992612.1"/>
    </source>
</evidence>
<dbReference type="InterPro" id="IPR029062">
    <property type="entry name" value="Class_I_gatase-like"/>
</dbReference>